<organism evidence="3">
    <name type="scientific">Trepomonas sp. PC1</name>
    <dbReference type="NCBI Taxonomy" id="1076344"/>
    <lineage>
        <taxon>Eukaryota</taxon>
        <taxon>Metamonada</taxon>
        <taxon>Diplomonadida</taxon>
        <taxon>Hexamitidae</taxon>
        <taxon>Hexamitinae</taxon>
        <taxon>Trepomonas</taxon>
    </lineage>
</organism>
<dbReference type="PROSITE" id="PS51421">
    <property type="entry name" value="RAS"/>
    <property type="match status" value="1"/>
</dbReference>
<accession>A0A146KFW0</accession>
<dbReference type="FunFam" id="3.40.50.300:FF:001447">
    <property type="entry name" value="Ras-related protein Rab-1B"/>
    <property type="match status" value="1"/>
</dbReference>
<protein>
    <submittedName>
        <fullName evidence="3">Rab-like protein</fullName>
    </submittedName>
</protein>
<dbReference type="Pfam" id="PF00071">
    <property type="entry name" value="Ras"/>
    <property type="match status" value="1"/>
</dbReference>
<keyword evidence="2" id="KW-0342">GTP-binding</keyword>
<dbReference type="SMART" id="SM00173">
    <property type="entry name" value="RAS"/>
    <property type="match status" value="1"/>
</dbReference>
<dbReference type="InterPro" id="IPR001806">
    <property type="entry name" value="Small_GTPase"/>
</dbReference>
<dbReference type="PROSITE" id="PS51419">
    <property type="entry name" value="RAB"/>
    <property type="match status" value="1"/>
</dbReference>
<keyword evidence="1" id="KW-0547">Nucleotide-binding</keyword>
<sequence>IFIKVLLIGANNVGKSSLMRCYCDNRRAVPGYYDTTGIDFKIKEVSLQLVDQEIMVKLIVQDVVQRYSQQPISSAYYRGVYGVLGLIDLSNDESMETLKRQIQEAKYDQLIEDVPILVVGSKADLVDRKISYQQAQEFAAQFQAHYVEISNITAEGVQSCFTTMIASISKSKKFLEAQQVNISKEIKQTKNCK</sequence>
<name>A0A146KFW0_9EUKA</name>
<gene>
    <name evidence="3" type="ORF">TPC1_12791</name>
</gene>
<dbReference type="SMART" id="SM00175">
    <property type="entry name" value="RAB"/>
    <property type="match status" value="1"/>
</dbReference>
<dbReference type="GO" id="GO:0005525">
    <property type="term" value="F:GTP binding"/>
    <property type="evidence" value="ECO:0007669"/>
    <property type="project" value="UniProtKB-KW"/>
</dbReference>
<evidence type="ECO:0000256" key="1">
    <source>
        <dbReference type="ARBA" id="ARBA00022741"/>
    </source>
</evidence>
<dbReference type="CDD" id="cd00154">
    <property type="entry name" value="Rab"/>
    <property type="match status" value="1"/>
</dbReference>
<evidence type="ECO:0000256" key="2">
    <source>
        <dbReference type="ARBA" id="ARBA00023134"/>
    </source>
</evidence>
<dbReference type="GO" id="GO:0003924">
    <property type="term" value="F:GTPase activity"/>
    <property type="evidence" value="ECO:0007669"/>
    <property type="project" value="InterPro"/>
</dbReference>
<dbReference type="PANTHER" id="PTHR47977">
    <property type="entry name" value="RAS-RELATED PROTEIN RAB"/>
    <property type="match status" value="1"/>
</dbReference>
<proteinExistence type="predicted"/>
<dbReference type="InterPro" id="IPR005225">
    <property type="entry name" value="Small_GTP-bd"/>
</dbReference>
<dbReference type="InterPro" id="IPR027417">
    <property type="entry name" value="P-loop_NTPase"/>
</dbReference>
<reference evidence="3" key="1">
    <citation type="submission" date="2015-07" db="EMBL/GenBank/DDBJ databases">
        <title>Adaptation to a free-living lifestyle via gene acquisitions in the diplomonad Trepomonas sp. PC1.</title>
        <authorList>
            <person name="Xu F."/>
            <person name="Jerlstrom-Hultqvist J."/>
            <person name="Kolisko M."/>
            <person name="Simpson A.G.B."/>
            <person name="Roger A.J."/>
            <person name="Svard S.G."/>
            <person name="Andersson J.O."/>
        </authorList>
    </citation>
    <scope>NUCLEOTIDE SEQUENCE</scope>
    <source>
        <strain evidence="3">PC1</strain>
    </source>
</reference>
<dbReference type="Gene3D" id="3.40.50.300">
    <property type="entry name" value="P-loop containing nucleotide triphosphate hydrolases"/>
    <property type="match status" value="1"/>
</dbReference>
<dbReference type="InterPro" id="IPR050227">
    <property type="entry name" value="Rab"/>
</dbReference>
<dbReference type="SUPFAM" id="SSF52540">
    <property type="entry name" value="P-loop containing nucleoside triphosphate hydrolases"/>
    <property type="match status" value="1"/>
</dbReference>
<dbReference type="AlphaFoldDB" id="A0A146KFW0"/>
<feature type="non-terminal residue" evidence="3">
    <location>
        <position position="1"/>
    </location>
</feature>
<evidence type="ECO:0000313" key="3">
    <source>
        <dbReference type="EMBL" id="JAP94525.1"/>
    </source>
</evidence>
<dbReference type="PRINTS" id="PR00449">
    <property type="entry name" value="RASTRNSFRMNG"/>
</dbReference>
<dbReference type="NCBIfam" id="TIGR00231">
    <property type="entry name" value="small_GTP"/>
    <property type="match status" value="1"/>
</dbReference>
<dbReference type="EMBL" id="GDID01002081">
    <property type="protein sequence ID" value="JAP94525.1"/>
    <property type="molecule type" value="Transcribed_RNA"/>
</dbReference>